<dbReference type="EMBL" id="LR031569">
    <property type="protein sequence ID" value="VDC66906.1"/>
    <property type="molecule type" value="Genomic_DNA"/>
</dbReference>
<feature type="non-terminal residue" evidence="2">
    <location>
        <position position="93"/>
    </location>
</feature>
<dbReference type="Gramene" id="A06p25390.2_BraZ1">
    <property type="protein sequence ID" value="A06p25390.2_BraZ1.CDS"/>
    <property type="gene ID" value="A06g25390.2_BraZ1"/>
</dbReference>
<dbReference type="Proteomes" id="UP000694005">
    <property type="component" value="Chromosome A06"/>
</dbReference>
<accession>A0A3P5YGZ3</accession>
<evidence type="ECO:0000313" key="2">
    <source>
        <dbReference type="EMBL" id="VDC66906.1"/>
    </source>
</evidence>
<gene>
    <name evidence="2" type="ORF">BRAA06T25446Z</name>
    <name evidence="1" type="ORF">BRAPAZ1V2_A06P25390.2</name>
</gene>
<dbReference type="AlphaFoldDB" id="A0A3P5YGZ3"/>
<dbReference type="EMBL" id="LS974622">
    <property type="protein sequence ID" value="CAG7870299.1"/>
    <property type="molecule type" value="Genomic_DNA"/>
</dbReference>
<reference evidence="2" key="1">
    <citation type="submission" date="2018-11" db="EMBL/GenBank/DDBJ databases">
        <authorList>
            <consortium name="Genoscope - CEA"/>
            <person name="William W."/>
        </authorList>
    </citation>
    <scope>NUCLEOTIDE SEQUENCE</scope>
</reference>
<name>A0A3P5YGZ3_BRACM</name>
<protein>
    <submittedName>
        <fullName evidence="1">Uncharacterized protein</fullName>
    </submittedName>
</protein>
<proteinExistence type="predicted"/>
<feature type="non-terminal residue" evidence="2">
    <location>
        <position position="1"/>
    </location>
</feature>
<sequence length="93" mass="10526">SQGSWIWRKLLKLRSVAYQLIRHEVRDVGKLLELTGEQGTRYLGILRYATVSDGIDNSGWRIGGGRNRIFQELISQIQEHPLPASDLGPDIVL</sequence>
<organism evidence="2">
    <name type="scientific">Brassica campestris</name>
    <name type="common">Field mustard</name>
    <dbReference type="NCBI Taxonomy" id="3711"/>
    <lineage>
        <taxon>Eukaryota</taxon>
        <taxon>Viridiplantae</taxon>
        <taxon>Streptophyta</taxon>
        <taxon>Embryophyta</taxon>
        <taxon>Tracheophyta</taxon>
        <taxon>Spermatophyta</taxon>
        <taxon>Magnoliopsida</taxon>
        <taxon>eudicotyledons</taxon>
        <taxon>Gunneridae</taxon>
        <taxon>Pentapetalae</taxon>
        <taxon>rosids</taxon>
        <taxon>malvids</taxon>
        <taxon>Brassicales</taxon>
        <taxon>Brassicaceae</taxon>
        <taxon>Brassiceae</taxon>
        <taxon>Brassica</taxon>
    </lineage>
</organism>
<evidence type="ECO:0000313" key="1">
    <source>
        <dbReference type="EMBL" id="CAG7870299.1"/>
    </source>
</evidence>